<dbReference type="InterPro" id="IPR019190">
    <property type="entry name" value="EXOV"/>
</dbReference>
<evidence type="ECO:0000313" key="3">
    <source>
        <dbReference type="RefSeq" id="XP_014676845.1"/>
    </source>
</evidence>
<dbReference type="Proteomes" id="UP000695022">
    <property type="component" value="Unplaced"/>
</dbReference>
<dbReference type="Gene3D" id="3.90.320.10">
    <property type="match status" value="1"/>
</dbReference>
<sequence length="317" mass="35764">MGNYLEIVGGKYIWVSDLMKQLWCEQQMVYEMEEPSLERETPAMKAGTDLHLARELAVQDIVNVEITSPEDAFAVKLINLIGMAEDFATGAACVRREIPVFGAPYGEGLFLSGIVDEIRCDAETFQLDVVEMKTRANSKTLPSTSQMATHRMQVMLYKKLFDDLVRGAVTKATIALHLRLRLDRRLGDDVLHHLGDRRACDTLGSLTDFAFARLQSLPFVARTTLEYCHQADACCFEMVAVDYDDAWLRAAYARCAGFWRGARAARGVDVEEAWKCRTCEFADTCAWRLRRIEEILSERRSACSERAGIPDRSAPDE</sequence>
<dbReference type="RefSeq" id="XP_014676845.1">
    <property type="nucleotide sequence ID" value="XM_014821359.1"/>
</dbReference>
<name>A0ABM1EXC4_PRICU</name>
<keyword evidence="2" id="KW-1185">Reference proteome</keyword>
<proteinExistence type="inferred from homology"/>
<reference evidence="3" key="1">
    <citation type="submission" date="2025-08" db="UniProtKB">
        <authorList>
            <consortium name="RefSeq"/>
        </authorList>
    </citation>
    <scope>IDENTIFICATION</scope>
</reference>
<dbReference type="GeneID" id="106816740"/>
<gene>
    <name evidence="3" type="primary">LOC106816740</name>
</gene>
<comment type="similarity">
    <text evidence="1">Belongs to the EXO5 family.</text>
</comment>
<organism evidence="2 3">
    <name type="scientific">Priapulus caudatus</name>
    <name type="common">Priapulid worm</name>
    <dbReference type="NCBI Taxonomy" id="37621"/>
    <lineage>
        <taxon>Eukaryota</taxon>
        <taxon>Metazoa</taxon>
        <taxon>Ecdysozoa</taxon>
        <taxon>Scalidophora</taxon>
        <taxon>Priapulida</taxon>
        <taxon>Priapulimorpha</taxon>
        <taxon>Priapulimorphida</taxon>
        <taxon>Priapulidae</taxon>
        <taxon>Priapulus</taxon>
    </lineage>
</organism>
<evidence type="ECO:0000256" key="1">
    <source>
        <dbReference type="ARBA" id="ARBA00009797"/>
    </source>
</evidence>
<dbReference type="PANTHER" id="PTHR14464">
    <property type="entry name" value="EXONUCLEASE V"/>
    <property type="match status" value="1"/>
</dbReference>
<dbReference type="InterPro" id="IPR011604">
    <property type="entry name" value="PDDEXK-like_dom_sf"/>
</dbReference>
<protein>
    <submittedName>
        <fullName evidence="3">Exonuclease V-like isoform X1</fullName>
    </submittedName>
</protein>
<evidence type="ECO:0000313" key="2">
    <source>
        <dbReference type="Proteomes" id="UP000695022"/>
    </source>
</evidence>
<dbReference type="PANTHER" id="PTHR14464:SF4">
    <property type="entry name" value="EXONUCLEASE V"/>
    <property type="match status" value="1"/>
</dbReference>
<dbReference type="Pfam" id="PF09810">
    <property type="entry name" value="Exo5"/>
    <property type="match status" value="3"/>
</dbReference>
<accession>A0ABM1EXC4</accession>